<feature type="region of interest" description="Disordered" evidence="1">
    <location>
        <begin position="87"/>
        <end position="115"/>
    </location>
</feature>
<evidence type="ECO:0000259" key="2">
    <source>
        <dbReference type="Pfam" id="PF14383"/>
    </source>
</evidence>
<evidence type="ECO:0000256" key="1">
    <source>
        <dbReference type="SAM" id="MobiDB-lite"/>
    </source>
</evidence>
<feature type="domain" description="DUF3741" evidence="2">
    <location>
        <begin position="17"/>
        <end position="31"/>
    </location>
</feature>
<dbReference type="Pfam" id="PF14383">
    <property type="entry name" value="VARLMGL"/>
    <property type="match status" value="1"/>
</dbReference>
<dbReference type="PANTHER" id="PTHR46634:SF13">
    <property type="entry name" value="EXPRESSED PROTEIN"/>
    <property type="match status" value="1"/>
</dbReference>
<evidence type="ECO:0000313" key="3">
    <source>
        <dbReference type="EMBL" id="JAD86704.1"/>
    </source>
</evidence>
<reference evidence="3" key="1">
    <citation type="submission" date="2014-09" db="EMBL/GenBank/DDBJ databases">
        <authorList>
            <person name="Magalhaes I.L.F."/>
            <person name="Oliveira U."/>
            <person name="Santos F.R."/>
            <person name="Vidigal T.H.D.A."/>
            <person name="Brescovit A.D."/>
            <person name="Santos A.J."/>
        </authorList>
    </citation>
    <scope>NUCLEOTIDE SEQUENCE</scope>
    <source>
        <tissue evidence="3">Shoot tissue taken approximately 20 cm above the soil surface</tissue>
    </source>
</reference>
<dbReference type="PANTHER" id="PTHR46634">
    <property type="entry name" value="M REDUCTASE II SUBUNIT GAMMA, PUTATIVE (DUF3741)-RELATED"/>
    <property type="match status" value="1"/>
</dbReference>
<protein>
    <recommendedName>
        <fullName evidence="2">DUF3741 domain-containing protein</fullName>
    </recommendedName>
</protein>
<feature type="compositionally biased region" description="Basic and acidic residues" evidence="1">
    <location>
        <begin position="89"/>
        <end position="115"/>
    </location>
</feature>
<dbReference type="InterPro" id="IPR032795">
    <property type="entry name" value="DUF3741-assoc"/>
</dbReference>
<proteinExistence type="predicted"/>
<organism evidence="3">
    <name type="scientific">Arundo donax</name>
    <name type="common">Giant reed</name>
    <name type="synonym">Donax arundinaceus</name>
    <dbReference type="NCBI Taxonomy" id="35708"/>
    <lineage>
        <taxon>Eukaryota</taxon>
        <taxon>Viridiplantae</taxon>
        <taxon>Streptophyta</taxon>
        <taxon>Embryophyta</taxon>
        <taxon>Tracheophyta</taxon>
        <taxon>Spermatophyta</taxon>
        <taxon>Magnoliopsida</taxon>
        <taxon>Liliopsida</taxon>
        <taxon>Poales</taxon>
        <taxon>Poaceae</taxon>
        <taxon>PACMAD clade</taxon>
        <taxon>Arundinoideae</taxon>
        <taxon>Arundineae</taxon>
        <taxon>Arundo</taxon>
    </lineage>
</organism>
<accession>A0A0A9DDR2</accession>
<name>A0A0A9DDR2_ARUDO</name>
<dbReference type="AlphaFoldDB" id="A0A0A9DDR2"/>
<reference evidence="3" key="2">
    <citation type="journal article" date="2015" name="Data Brief">
        <title>Shoot transcriptome of the giant reed, Arundo donax.</title>
        <authorList>
            <person name="Barrero R.A."/>
            <person name="Guerrero F.D."/>
            <person name="Moolhuijzen P."/>
            <person name="Goolsby J.A."/>
            <person name="Tidwell J."/>
            <person name="Bellgard S.E."/>
            <person name="Bellgard M.I."/>
        </authorList>
    </citation>
    <scope>NUCLEOTIDE SEQUENCE</scope>
    <source>
        <tissue evidence="3">Shoot tissue taken approximately 20 cm above the soil surface</tissue>
    </source>
</reference>
<sequence>MKMLIAQEMIKEGDTNQKTTNVVARLMGLDNDVDLPKPVVPSNRRSFPDGHLSATLARVNNQMSFEKHTSSVEDVEYKDVYEVGYQPPRGERLCSEYPRKRPYEDHDKRRMDLVR</sequence>
<dbReference type="EMBL" id="GBRH01211191">
    <property type="protein sequence ID" value="JAD86704.1"/>
    <property type="molecule type" value="Transcribed_RNA"/>
</dbReference>